<name>A0ACB9EYY0_CICIN</name>
<sequence>MMQYEAWKVCFPTGNAVMPDEIINYVQSLQKQVELLSMNLATVNPELDFNIDSVFGKRPALRVLILTPRRELAVQIHSMIGKLAQSDWSKDVALFFAQEAALRSLPDIVVATPGRMIDHLLNSMSVDLDDLAVLILDEADRLLELGFEAEICELALELFRSY</sequence>
<evidence type="ECO:0000313" key="1">
    <source>
        <dbReference type="EMBL" id="KAI3763631.1"/>
    </source>
</evidence>
<proteinExistence type="predicted"/>
<organism evidence="1 2">
    <name type="scientific">Cichorium intybus</name>
    <name type="common">Chicory</name>
    <dbReference type="NCBI Taxonomy" id="13427"/>
    <lineage>
        <taxon>Eukaryota</taxon>
        <taxon>Viridiplantae</taxon>
        <taxon>Streptophyta</taxon>
        <taxon>Embryophyta</taxon>
        <taxon>Tracheophyta</taxon>
        <taxon>Spermatophyta</taxon>
        <taxon>Magnoliopsida</taxon>
        <taxon>eudicotyledons</taxon>
        <taxon>Gunneridae</taxon>
        <taxon>Pentapetalae</taxon>
        <taxon>asterids</taxon>
        <taxon>campanulids</taxon>
        <taxon>Asterales</taxon>
        <taxon>Asteraceae</taxon>
        <taxon>Cichorioideae</taxon>
        <taxon>Cichorieae</taxon>
        <taxon>Cichoriinae</taxon>
        <taxon>Cichorium</taxon>
    </lineage>
</organism>
<reference evidence="1 2" key="2">
    <citation type="journal article" date="2022" name="Mol. Ecol. Resour.">
        <title>The genomes of chicory, endive, great burdock and yacon provide insights into Asteraceae paleo-polyploidization history and plant inulin production.</title>
        <authorList>
            <person name="Fan W."/>
            <person name="Wang S."/>
            <person name="Wang H."/>
            <person name="Wang A."/>
            <person name="Jiang F."/>
            <person name="Liu H."/>
            <person name="Zhao H."/>
            <person name="Xu D."/>
            <person name="Zhang Y."/>
        </authorList>
    </citation>
    <scope>NUCLEOTIDE SEQUENCE [LARGE SCALE GENOMIC DNA]</scope>
    <source>
        <strain evidence="2">cv. Punajuju</strain>
        <tissue evidence="1">Leaves</tissue>
    </source>
</reference>
<keyword evidence="2" id="KW-1185">Reference proteome</keyword>
<evidence type="ECO:0000313" key="2">
    <source>
        <dbReference type="Proteomes" id="UP001055811"/>
    </source>
</evidence>
<protein>
    <submittedName>
        <fullName evidence="1">Uncharacterized protein</fullName>
    </submittedName>
</protein>
<accession>A0ACB9EYY0</accession>
<dbReference type="Proteomes" id="UP001055811">
    <property type="component" value="Linkage Group LG03"/>
</dbReference>
<dbReference type="EMBL" id="CM042011">
    <property type="protein sequence ID" value="KAI3763631.1"/>
    <property type="molecule type" value="Genomic_DNA"/>
</dbReference>
<gene>
    <name evidence="1" type="ORF">L2E82_13621</name>
</gene>
<comment type="caution">
    <text evidence="1">The sequence shown here is derived from an EMBL/GenBank/DDBJ whole genome shotgun (WGS) entry which is preliminary data.</text>
</comment>
<reference evidence="2" key="1">
    <citation type="journal article" date="2022" name="Mol. Ecol. Resour.">
        <title>The genomes of chicory, endive, great burdock and yacon provide insights into Asteraceae palaeo-polyploidization history and plant inulin production.</title>
        <authorList>
            <person name="Fan W."/>
            <person name="Wang S."/>
            <person name="Wang H."/>
            <person name="Wang A."/>
            <person name="Jiang F."/>
            <person name="Liu H."/>
            <person name="Zhao H."/>
            <person name="Xu D."/>
            <person name="Zhang Y."/>
        </authorList>
    </citation>
    <scope>NUCLEOTIDE SEQUENCE [LARGE SCALE GENOMIC DNA]</scope>
    <source>
        <strain evidence="2">cv. Punajuju</strain>
    </source>
</reference>